<proteinExistence type="predicted"/>
<comment type="caution">
    <text evidence="1">The sequence shown here is derived from an EMBL/GenBank/DDBJ whole genome shotgun (WGS) entry which is preliminary data.</text>
</comment>
<evidence type="ECO:0000313" key="2">
    <source>
        <dbReference type="Proteomes" id="UP001163603"/>
    </source>
</evidence>
<name>A0ACC0Z6E3_9ROSI</name>
<gene>
    <name evidence="1" type="ORF">Pint_03787</name>
</gene>
<reference evidence="2" key="1">
    <citation type="journal article" date="2023" name="G3 (Bethesda)">
        <title>Genome assembly and association tests identify interacting loci associated with vigor, precocity, and sex in interspecific pistachio rootstocks.</title>
        <authorList>
            <person name="Palmer W."/>
            <person name="Jacygrad E."/>
            <person name="Sagayaradj S."/>
            <person name="Cavanaugh K."/>
            <person name="Han R."/>
            <person name="Bertier L."/>
            <person name="Beede B."/>
            <person name="Kafkas S."/>
            <person name="Golino D."/>
            <person name="Preece J."/>
            <person name="Michelmore R."/>
        </authorList>
    </citation>
    <scope>NUCLEOTIDE SEQUENCE [LARGE SCALE GENOMIC DNA]</scope>
</reference>
<dbReference type="Proteomes" id="UP001163603">
    <property type="component" value="Chromosome 3"/>
</dbReference>
<evidence type="ECO:0000313" key="1">
    <source>
        <dbReference type="EMBL" id="KAJ0046740.1"/>
    </source>
</evidence>
<organism evidence="1 2">
    <name type="scientific">Pistacia integerrima</name>
    <dbReference type="NCBI Taxonomy" id="434235"/>
    <lineage>
        <taxon>Eukaryota</taxon>
        <taxon>Viridiplantae</taxon>
        <taxon>Streptophyta</taxon>
        <taxon>Embryophyta</taxon>
        <taxon>Tracheophyta</taxon>
        <taxon>Spermatophyta</taxon>
        <taxon>Magnoliopsida</taxon>
        <taxon>eudicotyledons</taxon>
        <taxon>Gunneridae</taxon>
        <taxon>Pentapetalae</taxon>
        <taxon>rosids</taxon>
        <taxon>malvids</taxon>
        <taxon>Sapindales</taxon>
        <taxon>Anacardiaceae</taxon>
        <taxon>Pistacia</taxon>
    </lineage>
</organism>
<sequence length="101" mass="12192">MPNLEDLRIGPFPRLKEIPIGIEHLRNLRILKFRLMLKEIYHMIKDEKWKKVTQHISEICVTFKMEGKLFYETTKYISSLSPVDFEQYIEEVERSKRSSHP</sequence>
<keyword evidence="2" id="KW-1185">Reference proteome</keyword>
<dbReference type="EMBL" id="CM047738">
    <property type="protein sequence ID" value="KAJ0046740.1"/>
    <property type="molecule type" value="Genomic_DNA"/>
</dbReference>
<protein>
    <submittedName>
        <fullName evidence="1">Uncharacterized protein</fullName>
    </submittedName>
</protein>
<accession>A0ACC0Z6E3</accession>